<name>A0A069PDW0_9BURK</name>
<dbReference type="Pfam" id="PF02371">
    <property type="entry name" value="Transposase_20"/>
    <property type="match status" value="1"/>
</dbReference>
<evidence type="ECO:0000259" key="2">
    <source>
        <dbReference type="Pfam" id="PF01548"/>
    </source>
</evidence>
<feature type="coiled-coil region" evidence="1">
    <location>
        <begin position="180"/>
        <end position="207"/>
    </location>
</feature>
<organism evidence="4 5">
    <name type="scientific">Caballeronia glathei</name>
    <dbReference type="NCBI Taxonomy" id="60547"/>
    <lineage>
        <taxon>Bacteria</taxon>
        <taxon>Pseudomonadati</taxon>
        <taxon>Pseudomonadota</taxon>
        <taxon>Betaproteobacteria</taxon>
        <taxon>Burkholderiales</taxon>
        <taxon>Burkholderiaceae</taxon>
        <taxon>Caballeronia</taxon>
    </lineage>
</organism>
<accession>A0A069PDW0</accession>
<gene>
    <name evidence="4" type="ORF">BG61_04690</name>
</gene>
<dbReference type="GO" id="GO:0006313">
    <property type="term" value="P:DNA transposition"/>
    <property type="evidence" value="ECO:0007669"/>
    <property type="project" value="InterPro"/>
</dbReference>
<comment type="caution">
    <text evidence="4">The sequence shown here is derived from an EMBL/GenBank/DDBJ whole genome shotgun (WGS) entry which is preliminary data.</text>
</comment>
<dbReference type="InterPro" id="IPR047650">
    <property type="entry name" value="Transpos_IS110"/>
</dbReference>
<dbReference type="AlphaFoldDB" id="A0A069PDW0"/>
<keyword evidence="1" id="KW-0175">Coiled coil</keyword>
<dbReference type="GO" id="GO:0004803">
    <property type="term" value="F:transposase activity"/>
    <property type="evidence" value="ECO:0007669"/>
    <property type="project" value="InterPro"/>
</dbReference>
<dbReference type="Proteomes" id="UP000027466">
    <property type="component" value="Unassembled WGS sequence"/>
</dbReference>
<dbReference type="InterPro" id="IPR003346">
    <property type="entry name" value="Transposase_20"/>
</dbReference>
<dbReference type="EMBL" id="JFHC01000116">
    <property type="protein sequence ID" value="KDR37999.1"/>
    <property type="molecule type" value="Genomic_DNA"/>
</dbReference>
<evidence type="ECO:0000259" key="3">
    <source>
        <dbReference type="Pfam" id="PF02371"/>
    </source>
</evidence>
<dbReference type="InterPro" id="IPR002525">
    <property type="entry name" value="Transp_IS110-like_N"/>
</dbReference>
<feature type="domain" description="Transposase IS116/IS110/IS902 C-terminal" evidence="3">
    <location>
        <begin position="212"/>
        <end position="287"/>
    </location>
</feature>
<evidence type="ECO:0000313" key="4">
    <source>
        <dbReference type="EMBL" id="KDR37999.1"/>
    </source>
</evidence>
<dbReference type="PANTHER" id="PTHR33055:SF3">
    <property type="entry name" value="PUTATIVE TRANSPOSASE FOR IS117-RELATED"/>
    <property type="match status" value="1"/>
</dbReference>
<evidence type="ECO:0000256" key="1">
    <source>
        <dbReference type="SAM" id="Coils"/>
    </source>
</evidence>
<reference evidence="4 5" key="1">
    <citation type="submission" date="2014-03" db="EMBL/GenBank/DDBJ databases">
        <title>Draft Genome Sequences of Four Burkholderia Strains.</title>
        <authorList>
            <person name="Liu X.Y."/>
            <person name="Li C.X."/>
            <person name="Xu J.H."/>
        </authorList>
    </citation>
    <scope>NUCLEOTIDE SEQUENCE [LARGE SCALE GENOMIC DNA]</scope>
    <source>
        <strain evidence="4 5">DSM 50014</strain>
    </source>
</reference>
<dbReference type="PANTHER" id="PTHR33055">
    <property type="entry name" value="TRANSPOSASE FOR INSERTION SEQUENCE ELEMENT IS1111A"/>
    <property type="match status" value="1"/>
</dbReference>
<proteinExistence type="predicted"/>
<protein>
    <submittedName>
        <fullName evidence="4">XRE family transcriptional regulator</fullName>
    </submittedName>
</protein>
<sequence length="341" mass="37778">MDTTTYGLDIAKRVFQMYWVEPETGEIMNRRFSRQQLIEFLGQRVAGRVALEACGSAHWWARKIAALGHEVILLHAKFIRPFVQNNKTDAADARAICIAAQQPGMRFVAPKTADQQATLALHRLRSLLVKSRTMQVNQLRGLLYEFGVVLTAGRVAGLADVRERLHEVEQVVPGTLFDALRDQLQLIDRIDGDIKKLEKQLATWQRQESACKKIAGIPGIGPLTATALVATIGNPAAFKSGRELAAYLGLVPRQTGTGGKVRLGGISKRGDNYIRMLLIHGARAVLFKSKNKGPWCDQILLRRPVNVATVALANKMARTAWALLAHDQTYQHDYAAMRQAA</sequence>
<feature type="domain" description="Transposase IS110-like N-terminal" evidence="2">
    <location>
        <begin position="7"/>
        <end position="145"/>
    </location>
</feature>
<dbReference type="NCBIfam" id="NF033542">
    <property type="entry name" value="transpos_IS110"/>
    <property type="match status" value="1"/>
</dbReference>
<keyword evidence="5" id="KW-1185">Reference proteome</keyword>
<dbReference type="RefSeq" id="WP_035924805.1">
    <property type="nucleotide sequence ID" value="NZ_CADFFX010000040.1"/>
</dbReference>
<dbReference type="GO" id="GO:0003677">
    <property type="term" value="F:DNA binding"/>
    <property type="evidence" value="ECO:0007669"/>
    <property type="project" value="InterPro"/>
</dbReference>
<evidence type="ECO:0000313" key="5">
    <source>
        <dbReference type="Proteomes" id="UP000027466"/>
    </source>
</evidence>
<dbReference type="Pfam" id="PF01548">
    <property type="entry name" value="DEDD_Tnp_IS110"/>
    <property type="match status" value="1"/>
</dbReference>